<dbReference type="STRING" id="669874.A0A1E4TRG5"/>
<comment type="subcellular location">
    <subcellularLocation>
        <location evidence="1">Nucleus</location>
    </subcellularLocation>
</comment>
<dbReference type="GO" id="GO:0005634">
    <property type="term" value="C:nucleus"/>
    <property type="evidence" value="ECO:0007669"/>
    <property type="project" value="UniProtKB-SubCell"/>
</dbReference>
<evidence type="ECO:0000313" key="5">
    <source>
        <dbReference type="EMBL" id="ODV94268.1"/>
    </source>
</evidence>
<proteinExistence type="predicted"/>
<accession>A0A1E4TRG5</accession>
<feature type="compositionally biased region" description="Basic and acidic residues" evidence="3">
    <location>
        <begin position="148"/>
        <end position="169"/>
    </location>
</feature>
<protein>
    <recommendedName>
        <fullName evidence="4">RanBD1 domain-containing protein</fullName>
    </recommendedName>
</protein>
<dbReference type="InterPro" id="IPR011993">
    <property type="entry name" value="PH-like_dom_sf"/>
</dbReference>
<feature type="compositionally biased region" description="Basic and acidic residues" evidence="3">
    <location>
        <begin position="1"/>
        <end position="50"/>
    </location>
</feature>
<dbReference type="PANTHER" id="PTHR23138:SF142">
    <property type="entry name" value="RAN-BINDING PROTEIN 3B-RELATED"/>
    <property type="match status" value="1"/>
</dbReference>
<feature type="compositionally biased region" description="Acidic residues" evidence="3">
    <location>
        <begin position="65"/>
        <end position="75"/>
    </location>
</feature>
<dbReference type="InterPro" id="IPR000156">
    <property type="entry name" value="Ran_bind_dom"/>
</dbReference>
<dbReference type="OrthoDB" id="411251at2759"/>
<sequence>MTERNKEMKEVEVDKKKVVETIAPKKDEKETAMAEPEKTTDELKATKTQESDTIDTSRRKRGREEDENEDENEGEEKEKDTKREGKDALDSEKTKPIDASEEDSRTKRPRTNDSSSTEIKITKITNGNTKDSSTEVEKATKDEEEDKEEIREDKDILVNEKTKPIDALKENSNSKCPNTSDSSSIETKVTNGDTNHSLKEAEKETKKDDEKNESKDISTNGTNSASVSASEEKPKFVFGSSTPFGSTPAFSMFNKKNIFDSSVSDGKVKEAETDSASSSSFLSAGGASAEAGAKNSVFGSVSPSAIKGTSAFGANSKFGNAFQAAINKKSIFDKEVKTESNEKEAETGQEQKKDEDEEEDEGADNDKDEDEDNNKDKSTKSTLYQKVHLEKKQISTGEEEDESLFSTKAKLYSLDLTNVAEGWKERGIGILRVNKLKNTTENINYKARIIMRADVILKVILNVPITKKFEIFEGMESSLASEKFIRISSIDENKKPVQYAIKTANANNTKALYNSIKSLIPKD</sequence>
<dbReference type="AlphaFoldDB" id="A0A1E4TRG5"/>
<feature type="compositionally biased region" description="Acidic residues" evidence="3">
    <location>
        <begin position="355"/>
        <end position="373"/>
    </location>
</feature>
<feature type="compositionally biased region" description="Polar residues" evidence="3">
    <location>
        <begin position="112"/>
        <end position="131"/>
    </location>
</feature>
<dbReference type="GO" id="GO:0006607">
    <property type="term" value="P:NLS-bearing protein import into nucleus"/>
    <property type="evidence" value="ECO:0007669"/>
    <property type="project" value="TreeGrafter"/>
</dbReference>
<dbReference type="SMART" id="SM00160">
    <property type="entry name" value="RanBD"/>
    <property type="match status" value="1"/>
</dbReference>
<dbReference type="Gene3D" id="2.30.29.30">
    <property type="entry name" value="Pleckstrin-homology domain (PH domain)/Phosphotyrosine-binding domain (PTB)"/>
    <property type="match status" value="1"/>
</dbReference>
<feature type="compositionally biased region" description="Basic and acidic residues" evidence="3">
    <location>
        <begin position="333"/>
        <end position="354"/>
    </location>
</feature>
<feature type="compositionally biased region" description="Basic and acidic residues" evidence="3">
    <location>
        <begin position="132"/>
        <end position="141"/>
    </location>
</feature>
<keyword evidence="2" id="KW-0539">Nucleus</keyword>
<organism evidence="5 6">
    <name type="scientific">Pachysolen tannophilus NRRL Y-2460</name>
    <dbReference type="NCBI Taxonomy" id="669874"/>
    <lineage>
        <taxon>Eukaryota</taxon>
        <taxon>Fungi</taxon>
        <taxon>Dikarya</taxon>
        <taxon>Ascomycota</taxon>
        <taxon>Saccharomycotina</taxon>
        <taxon>Pichiomycetes</taxon>
        <taxon>Pachysolenaceae</taxon>
        <taxon>Pachysolen</taxon>
    </lineage>
</organism>
<dbReference type="Proteomes" id="UP000094236">
    <property type="component" value="Unassembled WGS sequence"/>
</dbReference>
<evidence type="ECO:0000256" key="1">
    <source>
        <dbReference type="ARBA" id="ARBA00004123"/>
    </source>
</evidence>
<evidence type="ECO:0000256" key="2">
    <source>
        <dbReference type="ARBA" id="ARBA00023242"/>
    </source>
</evidence>
<feature type="compositionally biased region" description="Low complexity" evidence="3">
    <location>
        <begin position="274"/>
        <end position="293"/>
    </location>
</feature>
<dbReference type="Pfam" id="PF00638">
    <property type="entry name" value="Ran_BP1"/>
    <property type="match status" value="1"/>
</dbReference>
<keyword evidence="6" id="KW-1185">Reference proteome</keyword>
<feature type="compositionally biased region" description="Basic and acidic residues" evidence="3">
    <location>
        <begin position="76"/>
        <end position="106"/>
    </location>
</feature>
<dbReference type="PROSITE" id="PS50196">
    <property type="entry name" value="RANBD1"/>
    <property type="match status" value="1"/>
</dbReference>
<dbReference type="EMBL" id="KV454016">
    <property type="protein sequence ID" value="ODV94268.1"/>
    <property type="molecule type" value="Genomic_DNA"/>
</dbReference>
<evidence type="ECO:0000313" key="6">
    <source>
        <dbReference type="Proteomes" id="UP000094236"/>
    </source>
</evidence>
<feature type="region of interest" description="Disordered" evidence="3">
    <location>
        <begin position="263"/>
        <end position="293"/>
    </location>
</feature>
<feature type="domain" description="RanBD1" evidence="4">
    <location>
        <begin position="387"/>
        <end position="523"/>
    </location>
</feature>
<feature type="compositionally biased region" description="Polar residues" evidence="3">
    <location>
        <begin position="170"/>
        <end position="195"/>
    </location>
</feature>
<evidence type="ECO:0000259" key="4">
    <source>
        <dbReference type="PROSITE" id="PS50196"/>
    </source>
</evidence>
<dbReference type="PANTHER" id="PTHR23138">
    <property type="entry name" value="RAN BINDING PROTEIN"/>
    <property type="match status" value="1"/>
</dbReference>
<feature type="compositionally biased region" description="Basic and acidic residues" evidence="3">
    <location>
        <begin position="196"/>
        <end position="216"/>
    </location>
</feature>
<feature type="compositionally biased region" description="Polar residues" evidence="3">
    <location>
        <begin position="217"/>
        <end position="229"/>
    </location>
</feature>
<dbReference type="SUPFAM" id="SSF50729">
    <property type="entry name" value="PH domain-like"/>
    <property type="match status" value="1"/>
</dbReference>
<evidence type="ECO:0000256" key="3">
    <source>
        <dbReference type="SAM" id="MobiDB-lite"/>
    </source>
</evidence>
<gene>
    <name evidence="5" type="ORF">PACTADRAFT_76892</name>
</gene>
<name>A0A1E4TRG5_PACTA</name>
<reference evidence="6" key="1">
    <citation type="submission" date="2016-05" db="EMBL/GenBank/DDBJ databases">
        <title>Comparative genomics of biotechnologically important yeasts.</title>
        <authorList>
            <consortium name="DOE Joint Genome Institute"/>
            <person name="Riley R."/>
            <person name="Haridas S."/>
            <person name="Wolfe K.H."/>
            <person name="Lopes M.R."/>
            <person name="Hittinger C.T."/>
            <person name="Goker M."/>
            <person name="Salamov A."/>
            <person name="Wisecaver J."/>
            <person name="Long T.M."/>
            <person name="Aerts A.L."/>
            <person name="Barry K."/>
            <person name="Choi C."/>
            <person name="Clum A."/>
            <person name="Coughlan A.Y."/>
            <person name="Deshpande S."/>
            <person name="Douglass A.P."/>
            <person name="Hanson S.J."/>
            <person name="Klenk H.-P."/>
            <person name="Labutti K."/>
            <person name="Lapidus A."/>
            <person name="Lindquist E."/>
            <person name="Lipzen A."/>
            <person name="Meier-Kolthoff J.P."/>
            <person name="Ohm R.A."/>
            <person name="Otillar R.P."/>
            <person name="Pangilinan J."/>
            <person name="Peng Y."/>
            <person name="Rokas A."/>
            <person name="Rosa C.A."/>
            <person name="Scheuner C."/>
            <person name="Sibirny A.A."/>
            <person name="Slot J.C."/>
            <person name="Stielow J.B."/>
            <person name="Sun H."/>
            <person name="Kurtzman C.P."/>
            <person name="Blackwell M."/>
            <person name="Grigoriev I.V."/>
            <person name="Jeffries T.W."/>
        </authorList>
    </citation>
    <scope>NUCLEOTIDE SEQUENCE [LARGE SCALE GENOMIC DNA]</scope>
    <source>
        <strain evidence="6">NRRL Y-2460</strain>
    </source>
</reference>
<feature type="region of interest" description="Disordered" evidence="3">
    <location>
        <begin position="1"/>
        <end position="234"/>
    </location>
</feature>
<dbReference type="InterPro" id="IPR045255">
    <property type="entry name" value="RanBP1-like"/>
</dbReference>
<feature type="region of interest" description="Disordered" evidence="3">
    <location>
        <begin position="333"/>
        <end position="382"/>
    </location>
</feature>